<dbReference type="InterPro" id="IPR007308">
    <property type="entry name" value="Rtr1/RPAP2_dom"/>
</dbReference>
<feature type="region of interest" description="Disordered" evidence="13">
    <location>
        <begin position="301"/>
        <end position="328"/>
    </location>
</feature>
<evidence type="ECO:0000256" key="12">
    <source>
        <dbReference type="PROSITE-ProRule" id="PRU00812"/>
    </source>
</evidence>
<dbReference type="GO" id="GO:0005737">
    <property type="term" value="C:cytoplasm"/>
    <property type="evidence" value="ECO:0007669"/>
    <property type="project" value="TreeGrafter"/>
</dbReference>
<reference evidence="15 16" key="1">
    <citation type="journal article" date="2016" name="Mol. Biol. Evol.">
        <title>Genome-Wide Survey of Gut Fungi (Harpellales) Reveals the First Horizontally Transferred Ubiquitin Gene from a Mosquito Host.</title>
        <authorList>
            <person name="Wang Y."/>
            <person name="White M.M."/>
            <person name="Kvist S."/>
            <person name="Moncalvo J.M."/>
        </authorList>
    </citation>
    <scope>NUCLEOTIDE SEQUENCE [LARGE SCALE GENOMIC DNA]</scope>
    <source>
        <strain evidence="15 16">ALG-7-W6</strain>
    </source>
</reference>
<evidence type="ECO:0000256" key="4">
    <source>
        <dbReference type="ARBA" id="ARBA00022723"/>
    </source>
</evidence>
<proteinExistence type="inferred from homology"/>
<keyword evidence="6" id="KW-0378">Hydrolase</keyword>
<keyword evidence="8" id="KW-0904">Protein phosphatase</keyword>
<evidence type="ECO:0000256" key="6">
    <source>
        <dbReference type="ARBA" id="ARBA00022801"/>
    </source>
</evidence>
<keyword evidence="5" id="KW-0863">Zinc-finger</keyword>
<evidence type="ECO:0000259" key="14">
    <source>
        <dbReference type="PROSITE" id="PS51479"/>
    </source>
</evidence>
<feature type="region of interest" description="Disordered" evidence="13">
    <location>
        <begin position="20"/>
        <end position="44"/>
    </location>
</feature>
<dbReference type="STRING" id="133383.A0A1R0H5B6"/>
<evidence type="ECO:0000256" key="5">
    <source>
        <dbReference type="ARBA" id="ARBA00022771"/>
    </source>
</evidence>
<keyword evidence="7" id="KW-0862">Zinc</keyword>
<protein>
    <recommendedName>
        <fullName evidence="3">protein-serine/threonine phosphatase</fullName>
        <ecNumber evidence="3">3.1.3.16</ecNumber>
    </recommendedName>
</protein>
<comment type="subcellular location">
    <subcellularLocation>
        <location evidence="1">Nucleus</location>
    </subcellularLocation>
</comment>
<organism evidence="15 16">
    <name type="scientific">Smittium mucronatum</name>
    <dbReference type="NCBI Taxonomy" id="133383"/>
    <lineage>
        <taxon>Eukaryota</taxon>
        <taxon>Fungi</taxon>
        <taxon>Fungi incertae sedis</taxon>
        <taxon>Zoopagomycota</taxon>
        <taxon>Kickxellomycotina</taxon>
        <taxon>Harpellomycetes</taxon>
        <taxon>Harpellales</taxon>
        <taxon>Legeriomycetaceae</taxon>
        <taxon>Smittium</taxon>
    </lineage>
</organism>
<evidence type="ECO:0000256" key="3">
    <source>
        <dbReference type="ARBA" id="ARBA00013081"/>
    </source>
</evidence>
<evidence type="ECO:0000256" key="2">
    <source>
        <dbReference type="ARBA" id="ARBA00005676"/>
    </source>
</evidence>
<comment type="caution">
    <text evidence="15">The sequence shown here is derived from an EMBL/GenBank/DDBJ whole genome shotgun (WGS) entry which is preliminary data.</text>
</comment>
<dbReference type="PANTHER" id="PTHR14732:SF0">
    <property type="entry name" value="RNA POLYMERASE II SUBUNIT B1 CTD PHOSPHATASE RPAP2-RELATED"/>
    <property type="match status" value="1"/>
</dbReference>
<dbReference type="InterPro" id="IPR039693">
    <property type="entry name" value="Rtr1/RPAP2"/>
</dbReference>
<dbReference type="InterPro" id="IPR038534">
    <property type="entry name" value="Rtr1/RPAP2_sf"/>
</dbReference>
<dbReference type="GO" id="GO:0043175">
    <property type="term" value="F:RNA polymerase core enzyme binding"/>
    <property type="evidence" value="ECO:0007669"/>
    <property type="project" value="InterPro"/>
</dbReference>
<evidence type="ECO:0000313" key="15">
    <source>
        <dbReference type="EMBL" id="OLY84327.1"/>
    </source>
</evidence>
<keyword evidence="16" id="KW-1185">Reference proteome</keyword>
<dbReference type="PANTHER" id="PTHR14732">
    <property type="entry name" value="RNA POLYMERASE II SUBUNIT B1 CTD PHOSPHATASE RPAP2-RELATED"/>
    <property type="match status" value="1"/>
</dbReference>
<feature type="domain" description="RTR1-type" evidence="14">
    <location>
        <begin position="1"/>
        <end position="131"/>
    </location>
</feature>
<evidence type="ECO:0000256" key="7">
    <source>
        <dbReference type="ARBA" id="ARBA00022833"/>
    </source>
</evidence>
<dbReference type="GO" id="GO:0005634">
    <property type="term" value="C:nucleus"/>
    <property type="evidence" value="ECO:0007669"/>
    <property type="project" value="UniProtKB-SubCell"/>
</dbReference>
<dbReference type="OrthoDB" id="2590500at2759"/>
<dbReference type="Gene3D" id="1.25.40.820">
    <property type="match status" value="1"/>
</dbReference>
<comment type="catalytic activity">
    <reaction evidence="10">
        <text>O-phospho-L-seryl-[protein] + H2O = L-seryl-[protein] + phosphate</text>
        <dbReference type="Rhea" id="RHEA:20629"/>
        <dbReference type="Rhea" id="RHEA-COMP:9863"/>
        <dbReference type="Rhea" id="RHEA-COMP:11604"/>
        <dbReference type="ChEBI" id="CHEBI:15377"/>
        <dbReference type="ChEBI" id="CHEBI:29999"/>
        <dbReference type="ChEBI" id="CHEBI:43474"/>
        <dbReference type="ChEBI" id="CHEBI:83421"/>
        <dbReference type="EC" id="3.1.3.16"/>
    </reaction>
</comment>
<dbReference type="GO" id="GO:0008420">
    <property type="term" value="F:RNA polymerase II CTD heptapeptide repeat phosphatase activity"/>
    <property type="evidence" value="ECO:0007669"/>
    <property type="project" value="InterPro"/>
</dbReference>
<dbReference type="GO" id="GO:0008270">
    <property type="term" value="F:zinc ion binding"/>
    <property type="evidence" value="ECO:0007669"/>
    <property type="project" value="UniProtKB-KW"/>
</dbReference>
<keyword evidence="4" id="KW-0479">Metal-binding</keyword>
<evidence type="ECO:0000313" key="16">
    <source>
        <dbReference type="Proteomes" id="UP000187455"/>
    </source>
</evidence>
<dbReference type="AlphaFoldDB" id="A0A1R0H5B6"/>
<evidence type="ECO:0000256" key="11">
    <source>
        <dbReference type="ARBA" id="ARBA00048336"/>
    </source>
</evidence>
<evidence type="ECO:0000256" key="13">
    <source>
        <dbReference type="SAM" id="MobiDB-lite"/>
    </source>
</evidence>
<keyword evidence="9" id="KW-0539">Nucleus</keyword>
<dbReference type="PROSITE" id="PS51479">
    <property type="entry name" value="ZF_RTR1"/>
    <property type="match status" value="1"/>
</dbReference>
<accession>A0A1R0H5B6</accession>
<name>A0A1R0H5B6_9FUNG</name>
<evidence type="ECO:0000256" key="10">
    <source>
        <dbReference type="ARBA" id="ARBA00047761"/>
    </source>
</evidence>
<dbReference type="EC" id="3.1.3.16" evidence="3"/>
<evidence type="ECO:0000256" key="9">
    <source>
        <dbReference type="ARBA" id="ARBA00023242"/>
    </source>
</evidence>
<evidence type="ECO:0000256" key="1">
    <source>
        <dbReference type="ARBA" id="ARBA00004123"/>
    </source>
</evidence>
<dbReference type="EMBL" id="LSSL01000537">
    <property type="protein sequence ID" value="OLY84327.1"/>
    <property type="molecule type" value="Genomic_DNA"/>
</dbReference>
<comment type="similarity">
    <text evidence="2 12">Belongs to the RPAP2 family.</text>
</comment>
<sequence length="445" mass="50654">MATSSEPNSIVSDIIKGVTASSNKKKSNKKPSIQSSLSAKNTQKKKQALKESFLIREKFENLKNLWQQKLTESPDKEALRLSENLGQFKISLGTRKIIDLTELKSYCCKQCMIASRFFKSQIPIDPIYIRPREKKSLIGDSKKDISEWYREFLLKKFSSDFNLEPKRELKIVEVHPSSVKESVSETAPESKAKASNFGKSSDYDQTRFRKQDNKKSSNLRPHNPSKASESDISKNPKPRLVGGKNTIRLGAVKEVNPPQIANSSVDNKLLLDSIEDSDSEEESEEVDSDLDDIVWESEQDMDDFDEEDEDSRMSADEYNPPKPEISNISDTFEDKYFKENQSKHIKLAKAKAKSSAKIDENVEIINISKCEKNEKKSVKPLSEFGSCWLLLDQLSTRNTNGIFAYLLSTPTSELDIGYMDRYKVGIRDSVSQQQQRIFENAIRSK</sequence>
<gene>
    <name evidence="15" type="ORF">AYI68_g1510</name>
</gene>
<feature type="compositionally biased region" description="Acidic residues" evidence="13">
    <location>
        <begin position="301"/>
        <end position="310"/>
    </location>
</feature>
<feature type="compositionally biased region" description="Basic and acidic residues" evidence="13">
    <location>
        <begin position="201"/>
        <end position="215"/>
    </location>
</feature>
<feature type="region of interest" description="Disordered" evidence="13">
    <location>
        <begin position="180"/>
        <end position="244"/>
    </location>
</feature>
<comment type="catalytic activity">
    <reaction evidence="11">
        <text>O-phospho-L-threonyl-[protein] + H2O = L-threonyl-[protein] + phosphate</text>
        <dbReference type="Rhea" id="RHEA:47004"/>
        <dbReference type="Rhea" id="RHEA-COMP:11060"/>
        <dbReference type="Rhea" id="RHEA-COMP:11605"/>
        <dbReference type="ChEBI" id="CHEBI:15377"/>
        <dbReference type="ChEBI" id="CHEBI:30013"/>
        <dbReference type="ChEBI" id="CHEBI:43474"/>
        <dbReference type="ChEBI" id="CHEBI:61977"/>
        <dbReference type="EC" id="3.1.3.16"/>
    </reaction>
</comment>
<dbReference type="Proteomes" id="UP000187455">
    <property type="component" value="Unassembled WGS sequence"/>
</dbReference>
<evidence type="ECO:0000256" key="8">
    <source>
        <dbReference type="ARBA" id="ARBA00022912"/>
    </source>
</evidence>